<dbReference type="Gene3D" id="3.40.50.1700">
    <property type="entry name" value="Glycoside hydrolase family 3 C-terminal domain"/>
    <property type="match status" value="1"/>
</dbReference>
<organism evidence="3 4">
    <name type="scientific">Paenibacillus macerans</name>
    <name type="common">Bacillus macerans</name>
    <dbReference type="NCBI Taxonomy" id="44252"/>
    <lineage>
        <taxon>Bacteria</taxon>
        <taxon>Bacillati</taxon>
        <taxon>Bacillota</taxon>
        <taxon>Bacilli</taxon>
        <taxon>Bacillales</taxon>
        <taxon>Paenibacillaceae</taxon>
        <taxon>Paenibacillus</taxon>
    </lineage>
</organism>
<sequence>VPRAIAAGCDMFLFCRSLEEDFSYMKQGIEDGIITEERLNEALTRILGLKAALKLHRKQADGTLAPKLEEALKVLGAKEHRQWSVECADKAVTLVKEEPGVLPIHPDKYKRVLFYDIESQQGVAYSARVGAAELFKEKLKNEGFEVTTFEVNPGFEGMMSAQSEVLGKYDLIIYLANMVTKSNQTVVRIEWKQPMGANVPTFMTTIPTLFLSVENPYHLLDVPRVKTYINAYNSNDNVLQALLDKLMGRSEFKGTSPVDAFCGLWDARL</sequence>
<dbReference type="GO" id="GO:0004553">
    <property type="term" value="F:hydrolase activity, hydrolyzing O-glycosyl compounds"/>
    <property type="evidence" value="ECO:0007669"/>
    <property type="project" value="InterPro"/>
</dbReference>
<dbReference type="InterPro" id="IPR036962">
    <property type="entry name" value="Glyco_hydro_3_N_sf"/>
</dbReference>
<proteinExistence type="inferred from homology"/>
<dbReference type="AlphaFoldDB" id="A0A6N8F702"/>
<gene>
    <name evidence="3" type="ORF">GNQ08_30340</name>
</gene>
<comment type="caution">
    <text evidence="3">The sequence shown here is derived from an EMBL/GenBank/DDBJ whole genome shotgun (WGS) entry which is preliminary data.</text>
</comment>
<dbReference type="SUPFAM" id="SSF51445">
    <property type="entry name" value="(Trans)glycosidases"/>
    <property type="match status" value="1"/>
</dbReference>
<dbReference type="InterPro" id="IPR050226">
    <property type="entry name" value="NagZ_Beta-hexosaminidase"/>
</dbReference>
<dbReference type="PANTHER" id="PTHR30480">
    <property type="entry name" value="BETA-HEXOSAMINIDASE-RELATED"/>
    <property type="match status" value="1"/>
</dbReference>
<accession>A0A6N8F702</accession>
<dbReference type="EMBL" id="WNZZ01000050">
    <property type="protein sequence ID" value="MUG26618.1"/>
    <property type="molecule type" value="Genomic_DNA"/>
</dbReference>
<dbReference type="Proteomes" id="UP000442469">
    <property type="component" value="Unassembled WGS sequence"/>
</dbReference>
<evidence type="ECO:0000313" key="4">
    <source>
        <dbReference type="Proteomes" id="UP000442469"/>
    </source>
</evidence>
<comment type="similarity">
    <text evidence="1">Belongs to the glycosyl hydrolase 3 family.</text>
</comment>
<name>A0A6N8F702_PAEMA</name>
<dbReference type="Gene3D" id="3.20.20.300">
    <property type="entry name" value="Glycoside hydrolase, family 3, N-terminal domain"/>
    <property type="match status" value="1"/>
</dbReference>
<dbReference type="GO" id="GO:0005975">
    <property type="term" value="P:carbohydrate metabolic process"/>
    <property type="evidence" value="ECO:0007669"/>
    <property type="project" value="InterPro"/>
</dbReference>
<reference evidence="3 4" key="1">
    <citation type="submission" date="2019-11" db="EMBL/GenBank/DDBJ databases">
        <title>Draft genome sequences of five Paenibacillus species of dairy origin.</title>
        <authorList>
            <person name="Olajide A.M."/>
            <person name="Chen S."/>
            <person name="Lapointe G."/>
        </authorList>
    </citation>
    <scope>NUCLEOTIDE SEQUENCE [LARGE SCALE GENOMIC DNA]</scope>
    <source>
        <strain evidence="3 4">3CT49</strain>
    </source>
</reference>
<feature type="non-terminal residue" evidence="3">
    <location>
        <position position="1"/>
    </location>
</feature>
<evidence type="ECO:0000313" key="3">
    <source>
        <dbReference type="EMBL" id="MUG26618.1"/>
    </source>
</evidence>
<protein>
    <submittedName>
        <fullName evidence="3">Glycoside hydrolase family 3 protein</fullName>
    </submittedName>
</protein>
<dbReference type="InterPro" id="IPR036881">
    <property type="entry name" value="Glyco_hydro_3_C_sf"/>
</dbReference>
<dbReference type="InterPro" id="IPR017853">
    <property type="entry name" value="GH"/>
</dbReference>
<dbReference type="PANTHER" id="PTHR30480:SF13">
    <property type="entry name" value="BETA-HEXOSAMINIDASE"/>
    <property type="match status" value="1"/>
</dbReference>
<dbReference type="GO" id="GO:0009254">
    <property type="term" value="P:peptidoglycan turnover"/>
    <property type="evidence" value="ECO:0007669"/>
    <property type="project" value="TreeGrafter"/>
</dbReference>
<evidence type="ECO:0000256" key="1">
    <source>
        <dbReference type="ARBA" id="ARBA00005336"/>
    </source>
</evidence>
<evidence type="ECO:0000256" key="2">
    <source>
        <dbReference type="ARBA" id="ARBA00022801"/>
    </source>
</evidence>
<keyword evidence="2 3" id="KW-0378">Hydrolase</keyword>